<keyword evidence="10 12" id="KW-0413">Isomerase</keyword>
<evidence type="ECO:0000256" key="1">
    <source>
        <dbReference type="ARBA" id="ARBA00022515"/>
    </source>
</evidence>
<comment type="similarity">
    <text evidence="12">Belongs to the helicase family. PriA subfamily.</text>
</comment>
<evidence type="ECO:0000256" key="4">
    <source>
        <dbReference type="ARBA" id="ARBA00022741"/>
    </source>
</evidence>
<evidence type="ECO:0000256" key="7">
    <source>
        <dbReference type="ARBA" id="ARBA00022833"/>
    </source>
</evidence>
<dbReference type="SMART" id="SM00487">
    <property type="entry name" value="DEXDc"/>
    <property type="match status" value="1"/>
</dbReference>
<gene>
    <name evidence="12 15" type="primary">priA</name>
    <name evidence="15" type="ORF">LKD81_04310</name>
</gene>
<dbReference type="InterPro" id="IPR042115">
    <property type="entry name" value="PriA_3primeBD_sf"/>
</dbReference>
<comment type="function">
    <text evidence="12">Initiates the restart of stalled replication forks, which reloads the replicative helicase on sites other than the origin of replication. Recognizes and binds to abandoned replication forks and remodels them to uncover a helicase loading site. Promotes assembly of the primosome at these replication forks.</text>
</comment>
<comment type="catalytic activity">
    <reaction evidence="12">
        <text>Couples ATP hydrolysis with the unwinding of duplex DNA by translocating in the 3'-5' direction.</text>
        <dbReference type="EC" id="5.6.2.4"/>
    </reaction>
</comment>
<dbReference type="NCBIfam" id="TIGR00595">
    <property type="entry name" value="priA"/>
    <property type="match status" value="1"/>
</dbReference>
<evidence type="ECO:0000256" key="5">
    <source>
        <dbReference type="ARBA" id="ARBA00022801"/>
    </source>
</evidence>
<dbReference type="PANTHER" id="PTHR30580:SF0">
    <property type="entry name" value="PRIMOSOMAL PROTEIN N"/>
    <property type="match status" value="1"/>
</dbReference>
<keyword evidence="8 12" id="KW-0067">ATP-binding</keyword>
<dbReference type="HAMAP" id="MF_00983">
    <property type="entry name" value="PriA"/>
    <property type="match status" value="1"/>
</dbReference>
<sequence>MKYANIIVDISLEKLDKTFQYLVPEELNETLRPGMQVVIPFGNRKITGYILELTDTPEFDPARMKPILSLSEKAVPIEAQLIELAVWMKETYGCTLNQALKTVLPSRRRVKSRASKEVPAALQNISLQPPKTLNEEQQAAVNGILSVYPQPSLLFGVTGGGKTEVYMALIDAMRAQGKQTILLIPEISLTYQNLRRFYERFGNRVAVVNSRLSAGEKYDSYENARSGRIDIMIGPRSALFTPFTNLGMIIVDEEHESAYNSETSPRYRAVETAITRGRMAGAGVVLGSATPSLESYTKALSGEYALFRITSRARVGSVLPEVKICDLRKELREGNKTIFSRILAEAIKDRLEKREQVMLFLNRRGYAGFISCRSCGYVFRCPHCDVSLTSHRNGQLVCHYCGLSVPMPDRCPSCGSPYIAGFGLGTQKVETMVKKYFPSARTLRMDMDSTSRKDSHGKILSSFAKGEADILIGTQMIIKGHDFPRVTLVGILAADLSLYSDDFRAGERTFQLLTQAAGRAGRAGAEGLVVIQTYNPENYAIETASHQDYEVFYEKEMAYRRLLSYPPAGQMLSVLITDPKEETAVREAIRLADGVRAHWPESGIRMIGPSAAGISRIQDVYRQQLFIKHPSRKLLLQIRDFMELEKKTGLQIDLL</sequence>
<dbReference type="InterPro" id="IPR011545">
    <property type="entry name" value="DEAD/DEAH_box_helicase_dom"/>
</dbReference>
<evidence type="ECO:0000313" key="16">
    <source>
        <dbReference type="Proteomes" id="UP001198182"/>
    </source>
</evidence>
<dbReference type="Gene3D" id="3.40.1440.60">
    <property type="entry name" value="PriA, 3(prime) DNA-binding domain"/>
    <property type="match status" value="1"/>
</dbReference>
<evidence type="ECO:0000256" key="9">
    <source>
        <dbReference type="ARBA" id="ARBA00023125"/>
    </source>
</evidence>
<evidence type="ECO:0000256" key="6">
    <source>
        <dbReference type="ARBA" id="ARBA00022806"/>
    </source>
</evidence>
<dbReference type="CDD" id="cd17929">
    <property type="entry name" value="DEXHc_priA"/>
    <property type="match status" value="1"/>
</dbReference>
<evidence type="ECO:0000256" key="3">
    <source>
        <dbReference type="ARBA" id="ARBA00022723"/>
    </source>
</evidence>
<dbReference type="GO" id="GO:0006269">
    <property type="term" value="P:DNA replication, synthesis of primer"/>
    <property type="evidence" value="ECO:0007669"/>
    <property type="project" value="UniProtKB-KW"/>
</dbReference>
<keyword evidence="5 12" id="KW-0378">Hydrolase</keyword>
<comment type="caution">
    <text evidence="15">The sequence shown here is derived from an EMBL/GenBank/DDBJ whole genome shotgun (WGS) entry which is preliminary data.</text>
</comment>
<dbReference type="GO" id="GO:0003677">
    <property type="term" value="F:DNA binding"/>
    <property type="evidence" value="ECO:0007669"/>
    <property type="project" value="UniProtKB-UniRule"/>
</dbReference>
<dbReference type="Proteomes" id="UP001198182">
    <property type="component" value="Unassembled WGS sequence"/>
</dbReference>
<keyword evidence="4 12" id="KW-0547">Nucleotide-binding</keyword>
<dbReference type="GO" id="GO:0016787">
    <property type="term" value="F:hydrolase activity"/>
    <property type="evidence" value="ECO:0007669"/>
    <property type="project" value="UniProtKB-KW"/>
</dbReference>
<comment type="catalytic activity">
    <reaction evidence="11 12">
        <text>ATP + H2O = ADP + phosphate + H(+)</text>
        <dbReference type="Rhea" id="RHEA:13065"/>
        <dbReference type="ChEBI" id="CHEBI:15377"/>
        <dbReference type="ChEBI" id="CHEBI:15378"/>
        <dbReference type="ChEBI" id="CHEBI:30616"/>
        <dbReference type="ChEBI" id="CHEBI:43474"/>
        <dbReference type="ChEBI" id="CHEBI:456216"/>
        <dbReference type="EC" id="5.6.2.4"/>
    </reaction>
</comment>
<feature type="binding site" evidence="12">
    <location>
        <position position="401"/>
    </location>
    <ligand>
        <name>Zn(2+)</name>
        <dbReference type="ChEBI" id="CHEBI:29105"/>
        <label>2</label>
    </ligand>
</feature>
<dbReference type="InterPro" id="IPR041236">
    <property type="entry name" value="PriA_C"/>
</dbReference>
<dbReference type="GO" id="GO:0006270">
    <property type="term" value="P:DNA replication initiation"/>
    <property type="evidence" value="ECO:0007669"/>
    <property type="project" value="TreeGrafter"/>
</dbReference>
<evidence type="ECO:0000256" key="12">
    <source>
        <dbReference type="HAMAP-Rule" id="MF_00983"/>
    </source>
</evidence>
<name>A0AAE3EA89_9FIRM</name>
<feature type="binding site" evidence="12">
    <location>
        <position position="381"/>
    </location>
    <ligand>
        <name>Zn(2+)</name>
        <dbReference type="ChEBI" id="CHEBI:29105"/>
        <label>2</label>
    </ligand>
</feature>
<dbReference type="PROSITE" id="PS51194">
    <property type="entry name" value="HELICASE_CTER"/>
    <property type="match status" value="1"/>
</dbReference>
<dbReference type="Pfam" id="PF17764">
    <property type="entry name" value="PriA_3primeBD"/>
    <property type="match status" value="1"/>
</dbReference>
<comment type="subunit">
    <text evidence="12">Component of the replication restart primosome.</text>
</comment>
<dbReference type="PANTHER" id="PTHR30580">
    <property type="entry name" value="PRIMOSOMAL PROTEIN N"/>
    <property type="match status" value="1"/>
</dbReference>
<dbReference type="GO" id="GO:0006310">
    <property type="term" value="P:DNA recombination"/>
    <property type="evidence" value="ECO:0007669"/>
    <property type="project" value="InterPro"/>
</dbReference>
<keyword evidence="2 12" id="KW-0235">DNA replication</keyword>
<dbReference type="EMBL" id="JAJEQR010000009">
    <property type="protein sequence ID" value="MCC2230225.1"/>
    <property type="molecule type" value="Genomic_DNA"/>
</dbReference>
<dbReference type="GO" id="GO:1990077">
    <property type="term" value="C:primosome complex"/>
    <property type="evidence" value="ECO:0007669"/>
    <property type="project" value="UniProtKB-UniRule"/>
</dbReference>
<dbReference type="Gene3D" id="3.40.50.300">
    <property type="entry name" value="P-loop containing nucleotide triphosphate hydrolases"/>
    <property type="match status" value="2"/>
</dbReference>
<comment type="cofactor">
    <cofactor evidence="12">
        <name>Zn(2+)</name>
        <dbReference type="ChEBI" id="CHEBI:29105"/>
    </cofactor>
    <text evidence="12">Binds 2 zinc ions per subunit.</text>
</comment>
<dbReference type="SUPFAM" id="SSF52540">
    <property type="entry name" value="P-loop containing nucleoside triphosphate hydrolases"/>
    <property type="match status" value="1"/>
</dbReference>
<evidence type="ECO:0000256" key="11">
    <source>
        <dbReference type="ARBA" id="ARBA00048988"/>
    </source>
</evidence>
<dbReference type="PROSITE" id="PS51192">
    <property type="entry name" value="HELICASE_ATP_BIND_1"/>
    <property type="match status" value="1"/>
</dbReference>
<dbReference type="GO" id="GO:0005524">
    <property type="term" value="F:ATP binding"/>
    <property type="evidence" value="ECO:0007669"/>
    <property type="project" value="UniProtKB-UniRule"/>
</dbReference>
<feature type="binding site" evidence="12">
    <location>
        <position position="375"/>
    </location>
    <ligand>
        <name>Zn(2+)</name>
        <dbReference type="ChEBI" id="CHEBI:29105"/>
        <label>1</label>
    </ligand>
</feature>
<dbReference type="GO" id="GO:0043138">
    <property type="term" value="F:3'-5' DNA helicase activity"/>
    <property type="evidence" value="ECO:0007669"/>
    <property type="project" value="UniProtKB-EC"/>
</dbReference>
<keyword evidence="7 12" id="KW-0862">Zinc</keyword>
<keyword evidence="9 12" id="KW-0238">DNA-binding</keyword>
<dbReference type="AlphaFoldDB" id="A0AAE3EA89"/>
<evidence type="ECO:0000256" key="2">
    <source>
        <dbReference type="ARBA" id="ARBA00022705"/>
    </source>
</evidence>
<dbReference type="InterPro" id="IPR041222">
    <property type="entry name" value="PriA_3primeBD"/>
</dbReference>
<accession>A0AAE3EA89</accession>
<feature type="binding site" evidence="12">
    <location>
        <position position="414"/>
    </location>
    <ligand>
        <name>Zn(2+)</name>
        <dbReference type="ChEBI" id="CHEBI:29105"/>
        <label>1</label>
    </ligand>
</feature>
<protein>
    <recommendedName>
        <fullName evidence="12">Replication restart protein PriA</fullName>
    </recommendedName>
    <alternativeName>
        <fullName evidence="12">ATP-dependent DNA helicase PriA</fullName>
        <ecNumber evidence="12">5.6.2.4</ecNumber>
    </alternativeName>
    <alternativeName>
        <fullName evidence="12">DNA 3'-5' helicase PriA</fullName>
    </alternativeName>
</protein>
<feature type="binding site" evidence="12">
    <location>
        <position position="398"/>
    </location>
    <ligand>
        <name>Zn(2+)</name>
        <dbReference type="ChEBI" id="CHEBI:29105"/>
        <label>2</label>
    </ligand>
</feature>
<evidence type="ECO:0000256" key="8">
    <source>
        <dbReference type="ARBA" id="ARBA00022840"/>
    </source>
</evidence>
<keyword evidence="16" id="KW-1185">Reference proteome</keyword>
<keyword evidence="1 12" id="KW-0639">Primosome</keyword>
<keyword evidence="3 12" id="KW-0479">Metal-binding</keyword>
<dbReference type="CDD" id="cd18804">
    <property type="entry name" value="SF2_C_priA"/>
    <property type="match status" value="1"/>
</dbReference>
<dbReference type="RefSeq" id="WP_308452934.1">
    <property type="nucleotide sequence ID" value="NZ_JAJEQR010000009.1"/>
</dbReference>
<dbReference type="FunFam" id="3.40.1440.60:FF:000001">
    <property type="entry name" value="Primosomal protein N"/>
    <property type="match status" value="1"/>
</dbReference>
<dbReference type="InterPro" id="IPR001650">
    <property type="entry name" value="Helicase_C-like"/>
</dbReference>
<evidence type="ECO:0000313" key="15">
    <source>
        <dbReference type="EMBL" id="MCC2230225.1"/>
    </source>
</evidence>
<dbReference type="SMART" id="SM00490">
    <property type="entry name" value="HELICc"/>
    <property type="match status" value="1"/>
</dbReference>
<feature type="binding site" evidence="12">
    <location>
        <position position="372"/>
    </location>
    <ligand>
        <name>Zn(2+)</name>
        <dbReference type="ChEBI" id="CHEBI:29105"/>
        <label>1</label>
    </ligand>
</feature>
<dbReference type="Pfam" id="PF00271">
    <property type="entry name" value="Helicase_C"/>
    <property type="match status" value="1"/>
</dbReference>
<keyword evidence="6 12" id="KW-0347">Helicase</keyword>
<reference evidence="15" key="1">
    <citation type="submission" date="2021-10" db="EMBL/GenBank/DDBJ databases">
        <title>Anaerobic single-cell dispensing facilitates the cultivation of human gut bacteria.</title>
        <authorList>
            <person name="Afrizal A."/>
        </authorList>
    </citation>
    <scope>NUCLEOTIDE SEQUENCE</scope>
    <source>
        <strain evidence="15">CLA-AA-H215</strain>
    </source>
</reference>
<dbReference type="InterPro" id="IPR005259">
    <property type="entry name" value="PriA"/>
</dbReference>
<dbReference type="InterPro" id="IPR027417">
    <property type="entry name" value="P-loop_NTPase"/>
</dbReference>
<evidence type="ECO:0000259" key="13">
    <source>
        <dbReference type="PROSITE" id="PS51192"/>
    </source>
</evidence>
<proteinExistence type="inferred from homology"/>
<dbReference type="EC" id="5.6.2.4" evidence="12"/>
<organism evidence="15 16">
    <name type="scientific">Hominifimenecus microfluidus</name>
    <dbReference type="NCBI Taxonomy" id="2885348"/>
    <lineage>
        <taxon>Bacteria</taxon>
        <taxon>Bacillati</taxon>
        <taxon>Bacillota</taxon>
        <taxon>Clostridia</taxon>
        <taxon>Lachnospirales</taxon>
        <taxon>Lachnospiraceae</taxon>
        <taxon>Hominifimenecus</taxon>
    </lineage>
</organism>
<evidence type="ECO:0000259" key="14">
    <source>
        <dbReference type="PROSITE" id="PS51194"/>
    </source>
</evidence>
<feature type="binding site" evidence="12">
    <location>
        <position position="384"/>
    </location>
    <ligand>
        <name>Zn(2+)</name>
        <dbReference type="ChEBI" id="CHEBI:29105"/>
        <label>2</label>
    </ligand>
</feature>
<feature type="domain" description="Helicase C-terminal" evidence="14">
    <location>
        <begin position="406"/>
        <end position="563"/>
    </location>
</feature>
<dbReference type="GO" id="GO:0008270">
    <property type="term" value="F:zinc ion binding"/>
    <property type="evidence" value="ECO:0007669"/>
    <property type="project" value="UniProtKB-UniRule"/>
</dbReference>
<evidence type="ECO:0000256" key="10">
    <source>
        <dbReference type="ARBA" id="ARBA00023235"/>
    </source>
</evidence>
<feature type="domain" description="Helicase ATP-binding" evidence="13">
    <location>
        <begin position="143"/>
        <end position="309"/>
    </location>
</feature>
<dbReference type="InterPro" id="IPR040498">
    <property type="entry name" value="PriA_CRR"/>
</dbReference>
<dbReference type="InterPro" id="IPR014001">
    <property type="entry name" value="Helicase_ATP-bd"/>
</dbReference>
<dbReference type="Pfam" id="PF18319">
    <property type="entry name" value="Zn_ribbon_PriA"/>
    <property type="match status" value="1"/>
</dbReference>
<dbReference type="Pfam" id="PF18074">
    <property type="entry name" value="PriA_C"/>
    <property type="match status" value="1"/>
</dbReference>
<dbReference type="FunFam" id="3.40.50.300:FF:000489">
    <property type="entry name" value="Primosome assembly protein PriA"/>
    <property type="match status" value="1"/>
</dbReference>
<dbReference type="Pfam" id="PF00270">
    <property type="entry name" value="DEAD"/>
    <property type="match status" value="1"/>
</dbReference>
<dbReference type="GO" id="GO:0006302">
    <property type="term" value="P:double-strand break repair"/>
    <property type="evidence" value="ECO:0007669"/>
    <property type="project" value="InterPro"/>
</dbReference>
<feature type="binding site" evidence="12">
    <location>
        <position position="411"/>
    </location>
    <ligand>
        <name>Zn(2+)</name>
        <dbReference type="ChEBI" id="CHEBI:29105"/>
        <label>1</label>
    </ligand>
</feature>